<feature type="transmembrane region" description="Helical" evidence="6">
    <location>
        <begin position="75"/>
        <end position="98"/>
    </location>
</feature>
<feature type="transmembrane region" description="Helical" evidence="6">
    <location>
        <begin position="44"/>
        <end position="63"/>
    </location>
</feature>
<dbReference type="PANTHER" id="PTHR42920:SF5">
    <property type="entry name" value="EAMA DOMAIN-CONTAINING PROTEIN"/>
    <property type="match status" value="1"/>
</dbReference>
<dbReference type="RefSeq" id="WP_017400562.1">
    <property type="nucleotide sequence ID" value="NZ_BKVS01000001.1"/>
</dbReference>
<protein>
    <submittedName>
        <fullName evidence="8">DMT family transporter</fullName>
    </submittedName>
</protein>
<dbReference type="InterPro" id="IPR051258">
    <property type="entry name" value="Diverse_Substrate_Transporter"/>
</dbReference>
<evidence type="ECO:0000259" key="7">
    <source>
        <dbReference type="Pfam" id="PF00892"/>
    </source>
</evidence>
<dbReference type="InterPro" id="IPR037185">
    <property type="entry name" value="EmrE-like"/>
</dbReference>
<keyword evidence="2" id="KW-1003">Cell membrane</keyword>
<dbReference type="PANTHER" id="PTHR42920">
    <property type="entry name" value="OS03G0707200 PROTEIN-RELATED"/>
    <property type="match status" value="1"/>
</dbReference>
<dbReference type="EMBL" id="VFBM01000006">
    <property type="protein sequence ID" value="TNX91781.1"/>
    <property type="molecule type" value="Genomic_DNA"/>
</dbReference>
<accession>A0A8H2K0J3</accession>
<dbReference type="AlphaFoldDB" id="A0A8H2K0J3"/>
<sequence>MNTANLSKLASSSLLPQFALILITVIWGGTFLTVQFALNYSSPMFFVGCRFAAAALAVLLLSWRIMRGLNLRELLAGFLIGCTIAIGYGTQTIGLQTISSSESAFLTAVYVPLVPFLLWIIFRKTPHIMTWIGVILAFSGLVLLTGNGFTQISFSFGQALTLFGAIAIALEIILIGYFAGKVDLRRVTVIQLVFTSVLSFMSMPFLGEHSIPVFSWQLAVAAFGLGISSAIIQLVMNWAQRYVESSRAAIIYAGEPIWASLFGRLAGERLAPLALLGGALVVLSIIISEWRPKFLGSKDIEPVTEDLNTLNNKKA</sequence>
<evidence type="ECO:0000256" key="4">
    <source>
        <dbReference type="ARBA" id="ARBA00022989"/>
    </source>
</evidence>
<comment type="caution">
    <text evidence="8">The sequence shown here is derived from an EMBL/GenBank/DDBJ whole genome shotgun (WGS) entry which is preliminary data.</text>
</comment>
<dbReference type="GO" id="GO:0005886">
    <property type="term" value="C:plasma membrane"/>
    <property type="evidence" value="ECO:0007669"/>
    <property type="project" value="UniProtKB-SubCell"/>
</dbReference>
<name>A0A8H2K0J3_ACIRA</name>
<evidence type="ECO:0000313" key="8">
    <source>
        <dbReference type="EMBL" id="TNX91781.1"/>
    </source>
</evidence>
<feature type="transmembrane region" description="Helical" evidence="6">
    <location>
        <begin position="273"/>
        <end position="290"/>
    </location>
</feature>
<dbReference type="SUPFAM" id="SSF103481">
    <property type="entry name" value="Multidrug resistance efflux transporter EmrE"/>
    <property type="match status" value="2"/>
</dbReference>
<feature type="transmembrane region" description="Helical" evidence="6">
    <location>
        <begin position="156"/>
        <end position="180"/>
    </location>
</feature>
<organism evidence="8 9">
    <name type="scientific">Acinetobacter radioresistens</name>
    <dbReference type="NCBI Taxonomy" id="40216"/>
    <lineage>
        <taxon>Bacteria</taxon>
        <taxon>Pseudomonadati</taxon>
        <taxon>Pseudomonadota</taxon>
        <taxon>Gammaproteobacteria</taxon>
        <taxon>Moraxellales</taxon>
        <taxon>Moraxellaceae</taxon>
        <taxon>Acinetobacter</taxon>
    </lineage>
</organism>
<feature type="transmembrane region" description="Helical" evidence="6">
    <location>
        <begin position="104"/>
        <end position="122"/>
    </location>
</feature>
<proteinExistence type="predicted"/>
<evidence type="ECO:0000256" key="5">
    <source>
        <dbReference type="ARBA" id="ARBA00023136"/>
    </source>
</evidence>
<feature type="domain" description="EamA" evidence="7">
    <location>
        <begin position="156"/>
        <end position="287"/>
    </location>
</feature>
<feature type="transmembrane region" description="Helical" evidence="6">
    <location>
        <begin position="18"/>
        <end position="38"/>
    </location>
</feature>
<dbReference type="Pfam" id="PF00892">
    <property type="entry name" value="EamA"/>
    <property type="match status" value="2"/>
</dbReference>
<reference evidence="8 9" key="1">
    <citation type="submission" date="2019-06" db="EMBL/GenBank/DDBJ databases">
        <title>Genome of Acinetobacter radioresistens APH1, a phenol degrading strain.</title>
        <authorList>
            <person name="Liu Y."/>
        </authorList>
    </citation>
    <scope>NUCLEOTIDE SEQUENCE [LARGE SCALE GENOMIC DNA]</scope>
    <source>
        <strain evidence="8 9">APH1</strain>
    </source>
</reference>
<evidence type="ECO:0000256" key="6">
    <source>
        <dbReference type="SAM" id="Phobius"/>
    </source>
</evidence>
<feature type="transmembrane region" description="Helical" evidence="6">
    <location>
        <begin position="213"/>
        <end position="236"/>
    </location>
</feature>
<feature type="transmembrane region" description="Helical" evidence="6">
    <location>
        <begin position="129"/>
        <end position="150"/>
    </location>
</feature>
<evidence type="ECO:0000256" key="2">
    <source>
        <dbReference type="ARBA" id="ARBA00022475"/>
    </source>
</evidence>
<dbReference type="Proteomes" id="UP000314285">
    <property type="component" value="Unassembled WGS sequence"/>
</dbReference>
<keyword evidence="4 6" id="KW-1133">Transmembrane helix</keyword>
<evidence type="ECO:0000313" key="9">
    <source>
        <dbReference type="Proteomes" id="UP000314285"/>
    </source>
</evidence>
<keyword evidence="5 6" id="KW-0472">Membrane</keyword>
<evidence type="ECO:0000256" key="3">
    <source>
        <dbReference type="ARBA" id="ARBA00022692"/>
    </source>
</evidence>
<gene>
    <name evidence="8" type="ORF">FHY67_09525</name>
</gene>
<keyword evidence="3 6" id="KW-0812">Transmembrane</keyword>
<comment type="subcellular location">
    <subcellularLocation>
        <location evidence="1">Cell membrane</location>
        <topology evidence="1">Multi-pass membrane protein</topology>
    </subcellularLocation>
</comment>
<feature type="domain" description="EamA" evidence="7">
    <location>
        <begin position="18"/>
        <end position="145"/>
    </location>
</feature>
<evidence type="ECO:0000256" key="1">
    <source>
        <dbReference type="ARBA" id="ARBA00004651"/>
    </source>
</evidence>
<feature type="transmembrane region" description="Helical" evidence="6">
    <location>
        <begin position="187"/>
        <end position="207"/>
    </location>
</feature>
<dbReference type="InterPro" id="IPR000620">
    <property type="entry name" value="EamA_dom"/>
</dbReference>